<evidence type="ECO:0000313" key="1">
    <source>
        <dbReference type="EMBL" id="KAL1204390.1"/>
    </source>
</evidence>
<dbReference type="InterPro" id="IPR046349">
    <property type="entry name" value="C1-like_sf"/>
</dbReference>
<dbReference type="EMBL" id="JBANAX010000538">
    <property type="protein sequence ID" value="KAL1204390.1"/>
    <property type="molecule type" value="Genomic_DNA"/>
</dbReference>
<keyword evidence="3" id="KW-1185">Reference proteome</keyword>
<protein>
    <recommendedName>
        <fullName evidence="4">DC1 domain-containing protein</fullName>
    </recommendedName>
</protein>
<dbReference type="AlphaFoldDB" id="A0ABD1AS42"/>
<sequence>MDPLPNAASCRLLCPQERFVKDIYRKVITVSGKIFHVVSSPYWIPDAVHENSHHLQFVEEGGKSCYSCSRKILEKAYYYCSHCCEDYHKECVESPSLFQSSSQPKHPLQLVWFPGYYNT</sequence>
<organism evidence="1 3">
    <name type="scientific">Cardamine amara subsp. amara</name>
    <dbReference type="NCBI Taxonomy" id="228776"/>
    <lineage>
        <taxon>Eukaryota</taxon>
        <taxon>Viridiplantae</taxon>
        <taxon>Streptophyta</taxon>
        <taxon>Embryophyta</taxon>
        <taxon>Tracheophyta</taxon>
        <taxon>Spermatophyta</taxon>
        <taxon>Magnoliopsida</taxon>
        <taxon>eudicotyledons</taxon>
        <taxon>Gunneridae</taxon>
        <taxon>Pentapetalae</taxon>
        <taxon>rosids</taxon>
        <taxon>malvids</taxon>
        <taxon>Brassicales</taxon>
        <taxon>Brassicaceae</taxon>
        <taxon>Cardamineae</taxon>
        <taxon>Cardamine</taxon>
    </lineage>
</organism>
<name>A0ABD1AS42_CARAN</name>
<dbReference type="Proteomes" id="UP001558713">
    <property type="component" value="Unassembled WGS sequence"/>
</dbReference>
<evidence type="ECO:0008006" key="4">
    <source>
        <dbReference type="Google" id="ProtNLM"/>
    </source>
</evidence>
<dbReference type="SUPFAM" id="SSF57889">
    <property type="entry name" value="Cysteine-rich domain"/>
    <property type="match status" value="1"/>
</dbReference>
<comment type="caution">
    <text evidence="1">The sequence shown here is derived from an EMBL/GenBank/DDBJ whole genome shotgun (WGS) entry which is preliminary data.</text>
</comment>
<dbReference type="EMBL" id="JBANAX010000050">
    <property type="protein sequence ID" value="KAL1224608.1"/>
    <property type="molecule type" value="Genomic_DNA"/>
</dbReference>
<evidence type="ECO:0000313" key="2">
    <source>
        <dbReference type="EMBL" id="KAL1224608.1"/>
    </source>
</evidence>
<reference evidence="1 3" key="1">
    <citation type="submission" date="2024-04" db="EMBL/GenBank/DDBJ databases">
        <title>Genome assembly C_amara_ONT_v2.</title>
        <authorList>
            <person name="Yant L."/>
            <person name="Moore C."/>
            <person name="Slenker M."/>
        </authorList>
    </citation>
    <scope>NUCLEOTIDE SEQUENCE [LARGE SCALE GENOMIC DNA]</scope>
    <source>
        <tissue evidence="1">Leaf</tissue>
    </source>
</reference>
<proteinExistence type="predicted"/>
<accession>A0ABD1AS42</accession>
<gene>
    <name evidence="2" type="ORF">V5N11_000937</name>
    <name evidence="1" type="ORF">V5N11_034645</name>
</gene>
<evidence type="ECO:0000313" key="3">
    <source>
        <dbReference type="Proteomes" id="UP001558713"/>
    </source>
</evidence>